<dbReference type="CDD" id="cd02947">
    <property type="entry name" value="TRX_family"/>
    <property type="match status" value="1"/>
</dbReference>
<dbReference type="OMA" id="ASTIRCG"/>
<dbReference type="GO" id="GO:0005737">
    <property type="term" value="C:cytoplasm"/>
    <property type="evidence" value="ECO:0007669"/>
    <property type="project" value="TreeGrafter"/>
</dbReference>
<dbReference type="AlphaFoldDB" id="A0A200QIT6"/>
<dbReference type="InParanoid" id="A0A200QIT6"/>
<dbReference type="GO" id="GO:0015035">
    <property type="term" value="F:protein-disulfide reductase activity"/>
    <property type="evidence" value="ECO:0007669"/>
    <property type="project" value="TreeGrafter"/>
</dbReference>
<dbReference type="Pfam" id="PF00085">
    <property type="entry name" value="Thioredoxin"/>
    <property type="match status" value="1"/>
</dbReference>
<dbReference type="SUPFAM" id="SSF52833">
    <property type="entry name" value="Thioredoxin-like"/>
    <property type="match status" value="1"/>
</dbReference>
<dbReference type="Proteomes" id="UP000195402">
    <property type="component" value="Unassembled WGS sequence"/>
</dbReference>
<accession>A0A200QIT6</accession>
<dbReference type="STRING" id="56857.A0A200QIT6"/>
<comment type="caution">
    <text evidence="2">The sequence shown here is derived from an EMBL/GenBank/DDBJ whole genome shotgun (WGS) entry which is preliminary data.</text>
</comment>
<dbReference type="Gene3D" id="3.40.30.10">
    <property type="entry name" value="Glutaredoxin"/>
    <property type="match status" value="1"/>
</dbReference>
<keyword evidence="3" id="KW-1185">Reference proteome</keyword>
<dbReference type="PANTHER" id="PTHR45663">
    <property type="entry name" value="GEO12009P1"/>
    <property type="match status" value="1"/>
</dbReference>
<dbReference type="EMBL" id="MVGT01002002">
    <property type="protein sequence ID" value="OVA10354.1"/>
    <property type="molecule type" value="Genomic_DNA"/>
</dbReference>
<proteinExistence type="predicted"/>
<organism evidence="2 3">
    <name type="scientific">Macleaya cordata</name>
    <name type="common">Five-seeded plume-poppy</name>
    <name type="synonym">Bocconia cordata</name>
    <dbReference type="NCBI Taxonomy" id="56857"/>
    <lineage>
        <taxon>Eukaryota</taxon>
        <taxon>Viridiplantae</taxon>
        <taxon>Streptophyta</taxon>
        <taxon>Embryophyta</taxon>
        <taxon>Tracheophyta</taxon>
        <taxon>Spermatophyta</taxon>
        <taxon>Magnoliopsida</taxon>
        <taxon>Ranunculales</taxon>
        <taxon>Papaveraceae</taxon>
        <taxon>Papaveroideae</taxon>
        <taxon>Macleaya</taxon>
    </lineage>
</organism>
<protein>
    <submittedName>
        <fullName evidence="2">Thioredoxin</fullName>
    </submittedName>
</protein>
<sequence length="206" mass="23071">MVTIISNSTTSLRLSIPSVRTTSSSCNFQTTSCFIGSSTSSSKKLLFQSQNQLKLGLRFRRFVVSCGVTEIGQTQFPDTVLKSELPVLVEFVADWTSVAIEQSITDEMSQSHFISHMGGLCYVTELDSCVKLVDPMQVEYEDKLKIVKINHDLNPQLIEEYKVYGLPALIFFKNGQEVPESRREGAMTKAKLKEYIDAHLESMAVI</sequence>
<feature type="domain" description="Thioredoxin" evidence="1">
    <location>
        <begin position="136"/>
        <end position="197"/>
    </location>
</feature>
<reference evidence="2 3" key="1">
    <citation type="journal article" date="2017" name="Mol. Plant">
        <title>The Genome of Medicinal Plant Macleaya cordata Provides New Insights into Benzylisoquinoline Alkaloids Metabolism.</title>
        <authorList>
            <person name="Liu X."/>
            <person name="Liu Y."/>
            <person name="Huang P."/>
            <person name="Ma Y."/>
            <person name="Qing Z."/>
            <person name="Tang Q."/>
            <person name="Cao H."/>
            <person name="Cheng P."/>
            <person name="Zheng Y."/>
            <person name="Yuan Z."/>
            <person name="Zhou Y."/>
            <person name="Liu J."/>
            <person name="Tang Z."/>
            <person name="Zhuo Y."/>
            <person name="Zhang Y."/>
            <person name="Yu L."/>
            <person name="Huang J."/>
            <person name="Yang P."/>
            <person name="Peng Q."/>
            <person name="Zhang J."/>
            <person name="Jiang W."/>
            <person name="Zhang Z."/>
            <person name="Lin K."/>
            <person name="Ro D.K."/>
            <person name="Chen X."/>
            <person name="Xiong X."/>
            <person name="Shang Y."/>
            <person name="Huang S."/>
            <person name="Zeng J."/>
        </authorList>
    </citation>
    <scope>NUCLEOTIDE SEQUENCE [LARGE SCALE GENOMIC DNA]</scope>
    <source>
        <strain evidence="3">cv. BLH2017</strain>
        <tissue evidence="2">Root</tissue>
    </source>
</reference>
<dbReference type="PANTHER" id="PTHR45663:SF22">
    <property type="entry name" value="THIOREDOXIN X, CHLOROPLASTIC"/>
    <property type="match status" value="1"/>
</dbReference>
<evidence type="ECO:0000313" key="2">
    <source>
        <dbReference type="EMBL" id="OVA10354.1"/>
    </source>
</evidence>
<gene>
    <name evidence="2" type="ORF">BVC80_8563g13</name>
</gene>
<evidence type="ECO:0000259" key="1">
    <source>
        <dbReference type="Pfam" id="PF00085"/>
    </source>
</evidence>
<dbReference type="InterPro" id="IPR013766">
    <property type="entry name" value="Thioredoxin_domain"/>
</dbReference>
<dbReference type="InterPro" id="IPR036249">
    <property type="entry name" value="Thioredoxin-like_sf"/>
</dbReference>
<dbReference type="FunCoup" id="A0A200QIT6">
    <property type="interactions" value="755"/>
</dbReference>
<dbReference type="OrthoDB" id="19690at2759"/>
<name>A0A200QIT6_MACCD</name>
<evidence type="ECO:0000313" key="3">
    <source>
        <dbReference type="Proteomes" id="UP000195402"/>
    </source>
</evidence>